<reference evidence="1 2" key="1">
    <citation type="submission" date="2016-10" db="EMBL/GenBank/DDBJ databases">
        <authorList>
            <person name="de Groot N.N."/>
        </authorList>
    </citation>
    <scope>NUCLEOTIDE SEQUENCE [LARGE SCALE GENOMIC DNA]</scope>
    <source>
        <strain evidence="1 2">IBRC-M 10780</strain>
    </source>
</reference>
<protein>
    <submittedName>
        <fullName evidence="1">Uncharacterized protein</fullName>
    </submittedName>
</protein>
<dbReference type="STRING" id="930131.SAMN05216389_101215"/>
<proteinExistence type="predicted"/>
<organism evidence="1 2">
    <name type="scientific">Oceanobacillus limi</name>
    <dbReference type="NCBI Taxonomy" id="930131"/>
    <lineage>
        <taxon>Bacteria</taxon>
        <taxon>Bacillati</taxon>
        <taxon>Bacillota</taxon>
        <taxon>Bacilli</taxon>
        <taxon>Bacillales</taxon>
        <taxon>Bacillaceae</taxon>
        <taxon>Oceanobacillus</taxon>
    </lineage>
</organism>
<gene>
    <name evidence="1" type="ORF">SAMN05216389_101215</name>
</gene>
<sequence length="194" mass="22384">MNIVEKKNVTIQRIGAGEIVSEAEVYQSVYKNLGLRYKLNRAIDEKHVRDFMTERKLIYHPFWVAKTLVIAERPPFPAKKIPNVIFVDGVSGYRGVFSKVPPMTQEEVEPDSLVPVRIPDEKSARNYVKDVQQKQINRSYVLKKPIHEIKEISLDYLPLWKVVVKSELISETFYINANTGESEKYLSGTWGQES</sequence>
<keyword evidence="2" id="KW-1185">Reference proteome</keyword>
<evidence type="ECO:0000313" key="1">
    <source>
        <dbReference type="EMBL" id="SES64286.1"/>
    </source>
</evidence>
<dbReference type="EMBL" id="FOHE01000001">
    <property type="protein sequence ID" value="SES64286.1"/>
    <property type="molecule type" value="Genomic_DNA"/>
</dbReference>
<dbReference type="Proteomes" id="UP000198618">
    <property type="component" value="Unassembled WGS sequence"/>
</dbReference>
<accession>A0A1H9Y654</accession>
<dbReference type="AlphaFoldDB" id="A0A1H9Y654"/>
<dbReference type="OrthoDB" id="2964766at2"/>
<evidence type="ECO:0000313" key="2">
    <source>
        <dbReference type="Proteomes" id="UP000198618"/>
    </source>
</evidence>
<dbReference type="RefSeq" id="WP_090865939.1">
    <property type="nucleotide sequence ID" value="NZ_FOHE01000001.1"/>
</dbReference>
<name>A0A1H9Y654_9BACI</name>